<dbReference type="CDD" id="cd00347">
    <property type="entry name" value="Flavin_utilizing_monoxygenases"/>
    <property type="match status" value="1"/>
</dbReference>
<evidence type="ECO:0000256" key="1">
    <source>
        <dbReference type="ARBA" id="ARBA00007789"/>
    </source>
</evidence>
<sequence length="339" mass="37416">MLKHLSVLEQSAAVMGQSAQQTISQATQLAIHCEALGYERFWVSEHHSHPSIVGTAPEVLMAHIAAKTQRIRLGSAGVMLPHYSSLKVAEQFRVLDALAPGRIDLGVGRAPGSDSRTAMLLNPDPQSAARFPTQVQELQLWLNDEDFPVGHPARGVHAYPTGTTTPEVWILGSSDYGAQVAAHFGLPYVFAHFITDGVGAKEALDLYFENFKPSKYLAEPKAIICAWSLTADTEENAIYAFRSRARNKIDRNKGLLKPMQDPQYALEGLNDQELKTFDRMCEKALIGNPEQVLGKLNNLCADLNVQEVAIITWAYDFQVRLDSYQHIAKIHQAVNQATA</sequence>
<protein>
    <submittedName>
        <fullName evidence="3">Luciferase family oxidoreductase, group 1</fullName>
    </submittedName>
</protein>
<dbReference type="Proteomes" id="UP000192708">
    <property type="component" value="Unassembled WGS sequence"/>
</dbReference>
<dbReference type="GO" id="GO:0016705">
    <property type="term" value="F:oxidoreductase activity, acting on paired donors, with incorporation or reduction of molecular oxygen"/>
    <property type="evidence" value="ECO:0007669"/>
    <property type="project" value="InterPro"/>
</dbReference>
<proteinExistence type="predicted"/>
<accession>A0A1W1ZUS2</accession>
<comment type="similarity">
    <text evidence="1">To bacterial alkanal monooxygenase alpha and beta chains.</text>
</comment>
<dbReference type="InterPro" id="IPR019949">
    <property type="entry name" value="CmoO-like"/>
</dbReference>
<evidence type="ECO:0000313" key="4">
    <source>
        <dbReference type="Proteomes" id="UP000192708"/>
    </source>
</evidence>
<evidence type="ECO:0000313" key="3">
    <source>
        <dbReference type="EMBL" id="SMC52123.1"/>
    </source>
</evidence>
<dbReference type="AlphaFoldDB" id="A0A1W1ZUS2"/>
<dbReference type="RefSeq" id="WP_084283471.1">
    <property type="nucleotide sequence ID" value="NZ_FWXJ01000006.1"/>
</dbReference>
<dbReference type="STRING" id="1938817.SAMN06296008_106144"/>
<reference evidence="3 4" key="1">
    <citation type="submission" date="2017-04" db="EMBL/GenBank/DDBJ databases">
        <authorList>
            <person name="Afonso C.L."/>
            <person name="Miller P.J."/>
            <person name="Scott M.A."/>
            <person name="Spackman E."/>
            <person name="Goraichik I."/>
            <person name="Dimitrov K.M."/>
            <person name="Suarez D.L."/>
            <person name="Swayne D.E."/>
        </authorList>
    </citation>
    <scope>NUCLEOTIDE SEQUENCE [LARGE SCALE GENOMIC DNA]</scope>
    <source>
        <strain evidence="3 4">VK13</strain>
    </source>
</reference>
<dbReference type="InterPro" id="IPR036661">
    <property type="entry name" value="Luciferase-like_sf"/>
</dbReference>
<dbReference type="InterPro" id="IPR011251">
    <property type="entry name" value="Luciferase-like_dom"/>
</dbReference>
<dbReference type="PANTHER" id="PTHR30137">
    <property type="entry name" value="LUCIFERASE-LIKE MONOOXYGENASE"/>
    <property type="match status" value="1"/>
</dbReference>
<keyword evidence="4" id="KW-1185">Reference proteome</keyword>
<feature type="domain" description="Luciferase-like" evidence="2">
    <location>
        <begin position="15"/>
        <end position="297"/>
    </location>
</feature>
<dbReference type="GO" id="GO:0005829">
    <property type="term" value="C:cytosol"/>
    <property type="evidence" value="ECO:0007669"/>
    <property type="project" value="TreeGrafter"/>
</dbReference>
<dbReference type="OrthoDB" id="9780518at2"/>
<dbReference type="NCBIfam" id="TIGR03558">
    <property type="entry name" value="oxido_grp_1"/>
    <property type="match status" value="1"/>
</dbReference>
<name>A0A1W1ZUS2_9BURK</name>
<dbReference type="InterPro" id="IPR050766">
    <property type="entry name" value="Bact_Lucif_Oxidored"/>
</dbReference>
<organism evidence="3 4">
    <name type="scientific">Polynucleobacter kasalickyi</name>
    <dbReference type="NCBI Taxonomy" id="1938817"/>
    <lineage>
        <taxon>Bacteria</taxon>
        <taxon>Pseudomonadati</taxon>
        <taxon>Pseudomonadota</taxon>
        <taxon>Betaproteobacteria</taxon>
        <taxon>Burkholderiales</taxon>
        <taxon>Burkholderiaceae</taxon>
        <taxon>Polynucleobacter</taxon>
    </lineage>
</organism>
<dbReference type="EMBL" id="FWXJ01000006">
    <property type="protein sequence ID" value="SMC52123.1"/>
    <property type="molecule type" value="Genomic_DNA"/>
</dbReference>
<gene>
    <name evidence="3" type="ORF">SAMN06296008_106144</name>
</gene>
<dbReference type="Gene3D" id="3.20.20.30">
    <property type="entry name" value="Luciferase-like domain"/>
    <property type="match status" value="1"/>
</dbReference>
<evidence type="ECO:0000259" key="2">
    <source>
        <dbReference type="Pfam" id="PF00296"/>
    </source>
</evidence>
<dbReference type="SUPFAM" id="SSF51679">
    <property type="entry name" value="Bacterial luciferase-like"/>
    <property type="match status" value="1"/>
</dbReference>
<dbReference type="Pfam" id="PF00296">
    <property type="entry name" value="Bac_luciferase"/>
    <property type="match status" value="1"/>
</dbReference>
<dbReference type="PANTHER" id="PTHR30137:SF20">
    <property type="entry name" value="N-ACETYL-S-ALKYLCYSTEINE MONOOXYGENASE"/>
    <property type="match status" value="1"/>
</dbReference>